<gene>
    <name evidence="15" type="primary">CDC28_1</name>
    <name evidence="15" type="ORF">HK099_003717</name>
</gene>
<keyword evidence="5" id="KW-0808">Transferase</keyword>
<dbReference type="SUPFAM" id="SSF56112">
    <property type="entry name" value="Protein kinase-like (PK-like)"/>
    <property type="match status" value="1"/>
</dbReference>
<dbReference type="Gene3D" id="3.30.200.20">
    <property type="entry name" value="Phosphorylase Kinase, domain 1"/>
    <property type="match status" value="1"/>
</dbReference>
<evidence type="ECO:0000256" key="5">
    <source>
        <dbReference type="ARBA" id="ARBA00022679"/>
    </source>
</evidence>
<feature type="binding site" evidence="12">
    <location>
        <position position="51"/>
    </location>
    <ligand>
        <name>ATP</name>
        <dbReference type="ChEBI" id="CHEBI:30616"/>
    </ligand>
</feature>
<keyword evidence="3 13" id="KW-0723">Serine/threonine-protein kinase</keyword>
<dbReference type="GO" id="GO:0007165">
    <property type="term" value="P:signal transduction"/>
    <property type="evidence" value="ECO:0007669"/>
    <property type="project" value="TreeGrafter"/>
</dbReference>
<evidence type="ECO:0000256" key="11">
    <source>
        <dbReference type="ARBA" id="ARBA00048367"/>
    </source>
</evidence>
<sequence>MNGLAKKPVKLTTISSAMTNYDKMEKVGEGAYGVVYKGKDRKTGQIVAIKKIRLEADEQGVPSTAIREISILKEIRHENCVRLLDIIHNEVKLYLIFEFLDVDLKKYMDNCQTGLPPDLIKVAIKSYMFQLCKGMAYCHGHRILHRDIKPQNLLIDTAGNLKIADFGLGRAFGIPLRTYTHEVVTLWYRAPEILLGSKHYSTAVDMWSIACVFAEMSSCAPLFPGDSEIDEIFRIFRVLGTPNDAIWPGFTILPDYKPNFPRFSKTDLETAVPKLDKEGIKVLESILVLDPAQRCSAKTLLQAPYFKIMMLNIKDMSPIDKNLNIPNIV</sequence>
<comment type="catalytic activity">
    <reaction evidence="11">
        <text>L-seryl-[protein] + ATP = O-phospho-L-seryl-[protein] + ADP + H(+)</text>
        <dbReference type="Rhea" id="RHEA:17989"/>
        <dbReference type="Rhea" id="RHEA-COMP:9863"/>
        <dbReference type="Rhea" id="RHEA-COMP:11604"/>
        <dbReference type="ChEBI" id="CHEBI:15378"/>
        <dbReference type="ChEBI" id="CHEBI:29999"/>
        <dbReference type="ChEBI" id="CHEBI:30616"/>
        <dbReference type="ChEBI" id="CHEBI:83421"/>
        <dbReference type="ChEBI" id="CHEBI:456216"/>
        <dbReference type="EC" id="2.7.11.22"/>
    </reaction>
</comment>
<evidence type="ECO:0000256" key="1">
    <source>
        <dbReference type="ARBA" id="ARBA00006485"/>
    </source>
</evidence>
<dbReference type="EMBL" id="JADGJW010000247">
    <property type="protein sequence ID" value="KAJ3221165.1"/>
    <property type="molecule type" value="Genomic_DNA"/>
</dbReference>
<dbReference type="PANTHER" id="PTHR24056:SF254">
    <property type="entry name" value="CYCLIN-DEPENDENT KINASE 2"/>
    <property type="match status" value="1"/>
</dbReference>
<dbReference type="PROSITE" id="PS00107">
    <property type="entry name" value="PROTEIN_KINASE_ATP"/>
    <property type="match status" value="1"/>
</dbReference>
<dbReference type="PROSITE" id="PS00108">
    <property type="entry name" value="PROTEIN_KINASE_ST"/>
    <property type="match status" value="1"/>
</dbReference>
<accession>A0AAD5U1B0</accession>
<evidence type="ECO:0000259" key="14">
    <source>
        <dbReference type="PROSITE" id="PS50011"/>
    </source>
</evidence>
<evidence type="ECO:0000256" key="9">
    <source>
        <dbReference type="ARBA" id="ARBA00039266"/>
    </source>
</evidence>
<dbReference type="InterPro" id="IPR017441">
    <property type="entry name" value="Protein_kinase_ATP_BS"/>
</dbReference>
<comment type="caution">
    <text evidence="15">The sequence shown here is derived from an EMBL/GenBank/DDBJ whole genome shotgun (WGS) entry which is preliminary data.</text>
</comment>
<organism evidence="15 16">
    <name type="scientific">Clydaea vesicula</name>
    <dbReference type="NCBI Taxonomy" id="447962"/>
    <lineage>
        <taxon>Eukaryota</taxon>
        <taxon>Fungi</taxon>
        <taxon>Fungi incertae sedis</taxon>
        <taxon>Chytridiomycota</taxon>
        <taxon>Chytridiomycota incertae sedis</taxon>
        <taxon>Chytridiomycetes</taxon>
        <taxon>Lobulomycetales</taxon>
        <taxon>Lobulomycetaceae</taxon>
        <taxon>Clydaea</taxon>
    </lineage>
</organism>
<dbReference type="InterPro" id="IPR008271">
    <property type="entry name" value="Ser/Thr_kinase_AS"/>
</dbReference>
<evidence type="ECO:0000256" key="7">
    <source>
        <dbReference type="ARBA" id="ARBA00022777"/>
    </source>
</evidence>
<dbReference type="InterPro" id="IPR011009">
    <property type="entry name" value="Kinase-like_dom_sf"/>
</dbReference>
<dbReference type="GO" id="GO:0005634">
    <property type="term" value="C:nucleus"/>
    <property type="evidence" value="ECO:0007669"/>
    <property type="project" value="TreeGrafter"/>
</dbReference>
<protein>
    <recommendedName>
        <fullName evidence="9">Cyclin-dependent kinase 1</fullName>
        <ecNumber evidence="2">2.7.11.22</ecNumber>
    </recommendedName>
</protein>
<evidence type="ECO:0000256" key="12">
    <source>
        <dbReference type="PROSITE-ProRule" id="PRU10141"/>
    </source>
</evidence>
<dbReference type="GO" id="GO:0005524">
    <property type="term" value="F:ATP binding"/>
    <property type="evidence" value="ECO:0007669"/>
    <property type="project" value="UniProtKB-UniRule"/>
</dbReference>
<dbReference type="GO" id="GO:0005737">
    <property type="term" value="C:cytoplasm"/>
    <property type="evidence" value="ECO:0007669"/>
    <property type="project" value="TreeGrafter"/>
</dbReference>
<dbReference type="InterPro" id="IPR000719">
    <property type="entry name" value="Prot_kinase_dom"/>
</dbReference>
<keyword evidence="16" id="KW-1185">Reference proteome</keyword>
<dbReference type="FunFam" id="3.30.200.20:FF:000027">
    <property type="entry name" value="Putative Cyclin-dependent kinase 1"/>
    <property type="match status" value="1"/>
</dbReference>
<dbReference type="GO" id="GO:0004693">
    <property type="term" value="F:cyclin-dependent protein serine/threonine kinase activity"/>
    <property type="evidence" value="ECO:0007669"/>
    <property type="project" value="UniProtKB-EC"/>
</dbReference>
<dbReference type="EC" id="2.7.11.22" evidence="2"/>
<comment type="catalytic activity">
    <reaction evidence="10">
        <text>L-threonyl-[protein] + ATP = O-phospho-L-threonyl-[protein] + ADP + H(+)</text>
        <dbReference type="Rhea" id="RHEA:46608"/>
        <dbReference type="Rhea" id="RHEA-COMP:11060"/>
        <dbReference type="Rhea" id="RHEA-COMP:11605"/>
        <dbReference type="ChEBI" id="CHEBI:15378"/>
        <dbReference type="ChEBI" id="CHEBI:30013"/>
        <dbReference type="ChEBI" id="CHEBI:30616"/>
        <dbReference type="ChEBI" id="CHEBI:61977"/>
        <dbReference type="ChEBI" id="CHEBI:456216"/>
        <dbReference type="EC" id="2.7.11.22"/>
    </reaction>
</comment>
<dbReference type="AlphaFoldDB" id="A0AAD5U1B0"/>
<evidence type="ECO:0000256" key="10">
    <source>
        <dbReference type="ARBA" id="ARBA00047811"/>
    </source>
</evidence>
<comment type="similarity">
    <text evidence="1">Belongs to the protein kinase superfamily. CMGC Ser/Thr protein kinase family. CDC2/CDKX subfamily.</text>
</comment>
<dbReference type="Proteomes" id="UP001211065">
    <property type="component" value="Unassembled WGS sequence"/>
</dbReference>
<dbReference type="InterPro" id="IPR050108">
    <property type="entry name" value="CDK"/>
</dbReference>
<evidence type="ECO:0000256" key="6">
    <source>
        <dbReference type="ARBA" id="ARBA00022741"/>
    </source>
</evidence>
<evidence type="ECO:0000256" key="2">
    <source>
        <dbReference type="ARBA" id="ARBA00012425"/>
    </source>
</evidence>
<evidence type="ECO:0000313" key="16">
    <source>
        <dbReference type="Proteomes" id="UP001211065"/>
    </source>
</evidence>
<evidence type="ECO:0000256" key="8">
    <source>
        <dbReference type="ARBA" id="ARBA00022840"/>
    </source>
</evidence>
<dbReference type="GO" id="GO:0010389">
    <property type="term" value="P:regulation of G2/M transition of mitotic cell cycle"/>
    <property type="evidence" value="ECO:0007669"/>
    <property type="project" value="TreeGrafter"/>
</dbReference>
<keyword evidence="6 12" id="KW-0547">Nucleotide-binding</keyword>
<dbReference type="SMART" id="SM00220">
    <property type="entry name" value="S_TKc"/>
    <property type="match status" value="1"/>
</dbReference>
<evidence type="ECO:0000256" key="13">
    <source>
        <dbReference type="RuleBase" id="RU000304"/>
    </source>
</evidence>
<dbReference type="PANTHER" id="PTHR24056">
    <property type="entry name" value="CELL DIVISION PROTEIN KINASE"/>
    <property type="match status" value="1"/>
</dbReference>
<reference evidence="15" key="1">
    <citation type="submission" date="2020-05" db="EMBL/GenBank/DDBJ databases">
        <title>Phylogenomic resolution of chytrid fungi.</title>
        <authorList>
            <person name="Stajich J.E."/>
            <person name="Amses K."/>
            <person name="Simmons R."/>
            <person name="Seto K."/>
            <person name="Myers J."/>
            <person name="Bonds A."/>
            <person name="Quandt C.A."/>
            <person name="Barry K."/>
            <person name="Liu P."/>
            <person name="Grigoriev I."/>
            <person name="Longcore J.E."/>
            <person name="James T.Y."/>
        </authorList>
    </citation>
    <scope>NUCLEOTIDE SEQUENCE</scope>
    <source>
        <strain evidence="15">JEL0476</strain>
    </source>
</reference>
<proteinExistence type="inferred from homology"/>
<keyword evidence="8 12" id="KW-0067">ATP-binding</keyword>
<feature type="domain" description="Protein kinase" evidence="14">
    <location>
        <begin position="21"/>
        <end position="306"/>
    </location>
</feature>
<evidence type="ECO:0000256" key="3">
    <source>
        <dbReference type="ARBA" id="ARBA00022527"/>
    </source>
</evidence>
<dbReference type="GO" id="GO:0000307">
    <property type="term" value="C:cyclin-dependent protein kinase holoenzyme complex"/>
    <property type="evidence" value="ECO:0007669"/>
    <property type="project" value="TreeGrafter"/>
</dbReference>
<dbReference type="GO" id="GO:0030332">
    <property type="term" value="F:cyclin binding"/>
    <property type="evidence" value="ECO:0007669"/>
    <property type="project" value="TreeGrafter"/>
</dbReference>
<evidence type="ECO:0000256" key="4">
    <source>
        <dbReference type="ARBA" id="ARBA00022553"/>
    </source>
</evidence>
<keyword evidence="4" id="KW-0597">Phosphoprotein</keyword>
<dbReference type="PROSITE" id="PS50011">
    <property type="entry name" value="PROTEIN_KINASE_DOM"/>
    <property type="match status" value="1"/>
</dbReference>
<name>A0AAD5U1B0_9FUNG</name>
<dbReference type="GO" id="GO:0000082">
    <property type="term" value="P:G1/S transition of mitotic cell cycle"/>
    <property type="evidence" value="ECO:0007669"/>
    <property type="project" value="TreeGrafter"/>
</dbReference>
<dbReference type="CDD" id="cd07835">
    <property type="entry name" value="STKc_CDK1_CdkB_like"/>
    <property type="match status" value="1"/>
</dbReference>
<dbReference type="GO" id="GO:0010468">
    <property type="term" value="P:regulation of gene expression"/>
    <property type="evidence" value="ECO:0007669"/>
    <property type="project" value="TreeGrafter"/>
</dbReference>
<keyword evidence="7 15" id="KW-0418">Kinase</keyword>
<dbReference type="Gene3D" id="1.10.510.10">
    <property type="entry name" value="Transferase(Phosphotransferase) domain 1"/>
    <property type="match status" value="1"/>
</dbReference>
<dbReference type="Pfam" id="PF00069">
    <property type="entry name" value="Pkinase"/>
    <property type="match status" value="1"/>
</dbReference>
<dbReference type="FunFam" id="1.10.510.10:FF:000281">
    <property type="entry name" value="Cyclin-dependent kinase 2"/>
    <property type="match status" value="1"/>
</dbReference>
<evidence type="ECO:0000313" key="15">
    <source>
        <dbReference type="EMBL" id="KAJ3221165.1"/>
    </source>
</evidence>